<comment type="caution">
    <text evidence="1">The sequence shown here is derived from an EMBL/GenBank/DDBJ whole genome shotgun (WGS) entry which is preliminary data.</text>
</comment>
<evidence type="ECO:0000313" key="1">
    <source>
        <dbReference type="EMBL" id="NDW46049.1"/>
    </source>
</evidence>
<dbReference type="EMBL" id="JAAGOX010000022">
    <property type="protein sequence ID" value="NDW46049.1"/>
    <property type="molecule type" value="Genomic_DNA"/>
</dbReference>
<organism evidence="1">
    <name type="scientific">Ruegeria sp. PrR005</name>
    <dbReference type="NCBI Taxonomy" id="2706882"/>
    <lineage>
        <taxon>Bacteria</taxon>
        <taxon>Pseudomonadati</taxon>
        <taxon>Pseudomonadota</taxon>
        <taxon>Alphaproteobacteria</taxon>
        <taxon>Rhodobacterales</taxon>
        <taxon>Roseobacteraceae</taxon>
        <taxon>Ruegeria</taxon>
    </lineage>
</organism>
<accession>A0A6B2NUB5</accession>
<protein>
    <recommendedName>
        <fullName evidence="2">Flagellar FliJ protein</fullName>
    </recommendedName>
</protein>
<name>A0A6B2NUB5_9RHOB</name>
<dbReference type="AlphaFoldDB" id="A0A6B2NUB5"/>
<evidence type="ECO:0008006" key="2">
    <source>
        <dbReference type="Google" id="ProtNLM"/>
    </source>
</evidence>
<reference evidence="1" key="1">
    <citation type="submission" date="2020-02" db="EMBL/GenBank/DDBJ databases">
        <title>Delineation of the pyrene-degrading pathway in Roseobacter clade bacteria by genomic analysis.</title>
        <authorList>
            <person name="Zhou H."/>
            <person name="Wang H."/>
        </authorList>
    </citation>
    <scope>NUCLEOTIDE SEQUENCE</scope>
    <source>
        <strain evidence="1">PrR005</strain>
    </source>
</reference>
<sequence>MKRQMFDRMSQAADALYLREYERIRVVMAEEARIAAQLAQLDAQLASLRDRDASDHDYRSVGADILWQAWETRTRRTLNQSLARARAKRLTMMDGLRLAFGRKQAIAELAQSHRNDILQMRNKRSQDRLCADHAAPPDGI</sequence>
<dbReference type="RefSeq" id="WP_164130772.1">
    <property type="nucleotide sequence ID" value="NZ_JAAGOX010000022.1"/>
</dbReference>
<gene>
    <name evidence="1" type="ORF">G0P99_13860</name>
</gene>
<proteinExistence type="predicted"/>